<dbReference type="InterPro" id="IPR056920">
    <property type="entry name" value="PRTase-CE"/>
</dbReference>
<accession>A0ABS7GEH2</accession>
<gene>
    <name evidence="2" type="ORF">K1Y79_12830</name>
</gene>
<protein>
    <recommendedName>
        <fullName evidence="1">PRTase-CE domain-containing protein</fullName>
    </recommendedName>
</protein>
<evidence type="ECO:0000313" key="2">
    <source>
        <dbReference type="EMBL" id="MBW8685214.1"/>
    </source>
</evidence>
<comment type="caution">
    <text evidence="2">The sequence shown here is derived from an EMBL/GenBank/DDBJ whole genome shotgun (WGS) entry which is preliminary data.</text>
</comment>
<organism evidence="2 3">
    <name type="scientific">Chitinophaga rhizophila</name>
    <dbReference type="NCBI Taxonomy" id="2866212"/>
    <lineage>
        <taxon>Bacteria</taxon>
        <taxon>Pseudomonadati</taxon>
        <taxon>Bacteroidota</taxon>
        <taxon>Chitinophagia</taxon>
        <taxon>Chitinophagales</taxon>
        <taxon>Chitinophagaceae</taxon>
        <taxon>Chitinophaga</taxon>
    </lineage>
</organism>
<feature type="domain" description="PRTase-CE" evidence="1">
    <location>
        <begin position="29"/>
        <end position="352"/>
    </location>
</feature>
<dbReference type="RefSeq" id="WP_220250433.1">
    <property type="nucleotide sequence ID" value="NZ_JAICCF010000002.1"/>
</dbReference>
<dbReference type="EMBL" id="JAICCF010000002">
    <property type="protein sequence ID" value="MBW8685214.1"/>
    <property type="molecule type" value="Genomic_DNA"/>
</dbReference>
<dbReference type="Proteomes" id="UP000812961">
    <property type="component" value="Unassembled WGS sequence"/>
</dbReference>
<sequence length="355" mass="41635">MESVVNELYEIIKDHRSDIGFMTTERIYDWIKQFEKEDQELILNETLHIMKQRYISKESGIQHIKGIINYLKQKEPFENVKELISNSYFIDNQSEGKSQKLLLNFLDDVLQKDYNTSLRECNSTNPKYVIYLDDFLCTGETAIKGLADEESGWFNALHNNGGTNFENFKASKSQLVLAYLAAHNKCISKFTTRLYKCLGEKNVGSILYVWNNRFLIDNDGTEGELNFLYPTADIIDEEILACQKEIEDKIHDRGYKKTENIQYRKPDNPAEEKFFSNSENRNRYELIILKKCIELYNKIPKENKRARPLGYGQYTDMSLGFGTLIFSWRNVPFNTPLCFWYNAHGFSPLFLREHT</sequence>
<proteinExistence type="predicted"/>
<evidence type="ECO:0000313" key="3">
    <source>
        <dbReference type="Proteomes" id="UP000812961"/>
    </source>
</evidence>
<keyword evidence="3" id="KW-1185">Reference proteome</keyword>
<dbReference type="Pfam" id="PF24390">
    <property type="entry name" value="PRTase-CE"/>
    <property type="match status" value="1"/>
</dbReference>
<name>A0ABS7GEH2_9BACT</name>
<reference evidence="2 3" key="1">
    <citation type="submission" date="2021-08" db="EMBL/GenBank/DDBJ databases">
        <title>The genome sequence of Chitinophaga sp. B61.</title>
        <authorList>
            <person name="Zhang X."/>
        </authorList>
    </citation>
    <scope>NUCLEOTIDE SEQUENCE [LARGE SCALE GENOMIC DNA]</scope>
    <source>
        <strain evidence="2 3">B61</strain>
    </source>
</reference>
<evidence type="ECO:0000259" key="1">
    <source>
        <dbReference type="Pfam" id="PF24390"/>
    </source>
</evidence>